<keyword evidence="5" id="KW-0597">Phosphoprotein</keyword>
<dbReference type="InterPro" id="IPR003660">
    <property type="entry name" value="HAMP_dom"/>
</dbReference>
<keyword evidence="11 12" id="KW-0472">Membrane</keyword>
<dbReference type="OrthoDB" id="2638092at2"/>
<evidence type="ECO:0000256" key="10">
    <source>
        <dbReference type="ARBA" id="ARBA00023012"/>
    </source>
</evidence>
<proteinExistence type="predicted"/>
<keyword evidence="8 15" id="KW-0418">Kinase</keyword>
<accession>A0A5S5CH85</accession>
<sequence length="597" mass="68742">MRKRRRWIPNTLNNRLFAAFIVMVLVPYAILSAYNFSEVEKVMRNKIGEQDQEHLEAVKRSLENVMGIVMKTVTLIGQDPTVLAVLRYPDQYGELERQRKMENRLQSVDNSFFLTGTQVYFTVADLTRNVYTSFRPEDRLDYRKIADESWFQAARSGEAAYQWNSSEPSYVSKDISRSPYLISLYVAFKDENLRTIGVARVSIDYLPWFKTITSTDLSGQRYFIVNREGAVIQRSDSESELPPAVAVGIAAKQDEESVAMLDDRQSLYTSSYLPALQWTIVKQVPLGVLYREVEEQKRRYYTSFVVFSLAFLLAGFAITRAMTRPLKLLQRRMEGAAANDLKLKLPEERGSVEIVALSRSFNRMIRDMNGLIDRLRLEERQRQAVRFQVLLSQMDPHFLLNTLHSIKCIALRNDDDEIHEMCISLGKLLESSLDLDRDLIHLKDELALLDAYMHIHNSRFGHRFSIAYEWREELDYALVPKSTLQPLVENAIVHGFAAREEGRIVVRGYRDRDRLVLEVEDDGAGIQEERTSARKRKGIGIRNVRERLELLFPGRASLELFGSEQGTRACVTLPLLVSAPYGMERGKDHVDVAHRGR</sequence>
<gene>
    <name evidence="15" type="ORF">BCM02_101246</name>
</gene>
<dbReference type="PANTHER" id="PTHR34220:SF7">
    <property type="entry name" value="SENSOR HISTIDINE KINASE YPDA"/>
    <property type="match status" value="1"/>
</dbReference>
<evidence type="ECO:0000259" key="13">
    <source>
        <dbReference type="PROSITE" id="PS50109"/>
    </source>
</evidence>
<dbReference type="EC" id="2.7.13.3" evidence="3"/>
<comment type="subcellular location">
    <subcellularLocation>
        <location evidence="2">Cell membrane</location>
        <topology evidence="2">Multi-pass membrane protein</topology>
    </subcellularLocation>
</comment>
<evidence type="ECO:0000256" key="1">
    <source>
        <dbReference type="ARBA" id="ARBA00000085"/>
    </source>
</evidence>
<name>A0A5S5CH85_9BACL</name>
<evidence type="ECO:0000256" key="3">
    <source>
        <dbReference type="ARBA" id="ARBA00012438"/>
    </source>
</evidence>
<dbReference type="InterPro" id="IPR005467">
    <property type="entry name" value="His_kinase_dom"/>
</dbReference>
<feature type="transmembrane region" description="Helical" evidence="12">
    <location>
        <begin position="300"/>
        <end position="323"/>
    </location>
</feature>
<dbReference type="Pfam" id="PF02518">
    <property type="entry name" value="HATPase_c"/>
    <property type="match status" value="1"/>
</dbReference>
<keyword evidence="12" id="KW-1133">Transmembrane helix</keyword>
<evidence type="ECO:0000256" key="8">
    <source>
        <dbReference type="ARBA" id="ARBA00022777"/>
    </source>
</evidence>
<evidence type="ECO:0000256" key="9">
    <source>
        <dbReference type="ARBA" id="ARBA00022840"/>
    </source>
</evidence>
<evidence type="ECO:0000256" key="12">
    <source>
        <dbReference type="SAM" id="Phobius"/>
    </source>
</evidence>
<dbReference type="RefSeq" id="WP_148927232.1">
    <property type="nucleotide sequence ID" value="NZ_VNHS01000001.1"/>
</dbReference>
<dbReference type="Proteomes" id="UP000323257">
    <property type="component" value="Unassembled WGS sequence"/>
</dbReference>
<dbReference type="InterPro" id="IPR036890">
    <property type="entry name" value="HATPase_C_sf"/>
</dbReference>
<dbReference type="Gene3D" id="6.10.340.10">
    <property type="match status" value="1"/>
</dbReference>
<reference evidence="15 16" key="1">
    <citation type="submission" date="2019-07" db="EMBL/GenBank/DDBJ databases">
        <title>Genomic Encyclopedia of Type Strains, Phase III (KMG-III): the genomes of soil and plant-associated and newly described type strains.</title>
        <authorList>
            <person name="Whitman W."/>
        </authorList>
    </citation>
    <scope>NUCLEOTIDE SEQUENCE [LARGE SCALE GENOMIC DNA]</scope>
    <source>
        <strain evidence="15 16">BL24</strain>
    </source>
</reference>
<keyword evidence="9" id="KW-0067">ATP-binding</keyword>
<evidence type="ECO:0000313" key="16">
    <source>
        <dbReference type="Proteomes" id="UP000323257"/>
    </source>
</evidence>
<dbReference type="GO" id="GO:0005886">
    <property type="term" value="C:plasma membrane"/>
    <property type="evidence" value="ECO:0007669"/>
    <property type="project" value="UniProtKB-SubCell"/>
</dbReference>
<dbReference type="SMART" id="SM00304">
    <property type="entry name" value="HAMP"/>
    <property type="match status" value="1"/>
</dbReference>
<keyword evidence="16" id="KW-1185">Reference proteome</keyword>
<evidence type="ECO:0000256" key="6">
    <source>
        <dbReference type="ARBA" id="ARBA00022679"/>
    </source>
</evidence>
<comment type="catalytic activity">
    <reaction evidence="1">
        <text>ATP + protein L-histidine = ADP + protein N-phospho-L-histidine.</text>
        <dbReference type="EC" id="2.7.13.3"/>
    </reaction>
</comment>
<evidence type="ECO:0000256" key="4">
    <source>
        <dbReference type="ARBA" id="ARBA00022475"/>
    </source>
</evidence>
<keyword evidence="10" id="KW-0902">Two-component regulatory system</keyword>
<dbReference type="SUPFAM" id="SSF158472">
    <property type="entry name" value="HAMP domain-like"/>
    <property type="match status" value="1"/>
</dbReference>
<feature type="domain" description="HAMP" evidence="14">
    <location>
        <begin position="320"/>
        <end position="373"/>
    </location>
</feature>
<dbReference type="SUPFAM" id="SSF55874">
    <property type="entry name" value="ATPase domain of HSP90 chaperone/DNA topoisomerase II/histidine kinase"/>
    <property type="match status" value="1"/>
</dbReference>
<dbReference type="PROSITE" id="PS50885">
    <property type="entry name" value="HAMP"/>
    <property type="match status" value="1"/>
</dbReference>
<comment type="caution">
    <text evidence="15">The sequence shown here is derived from an EMBL/GenBank/DDBJ whole genome shotgun (WGS) entry which is preliminary data.</text>
</comment>
<dbReference type="InterPro" id="IPR010559">
    <property type="entry name" value="Sig_transdc_His_kin_internal"/>
</dbReference>
<organism evidence="15 16">
    <name type="scientific">Paenibacillus methanolicus</name>
    <dbReference type="NCBI Taxonomy" id="582686"/>
    <lineage>
        <taxon>Bacteria</taxon>
        <taxon>Bacillati</taxon>
        <taxon>Bacillota</taxon>
        <taxon>Bacilli</taxon>
        <taxon>Bacillales</taxon>
        <taxon>Paenibacillaceae</taxon>
        <taxon>Paenibacillus</taxon>
    </lineage>
</organism>
<evidence type="ECO:0000256" key="11">
    <source>
        <dbReference type="ARBA" id="ARBA00023136"/>
    </source>
</evidence>
<keyword evidence="7" id="KW-0547">Nucleotide-binding</keyword>
<protein>
    <recommendedName>
        <fullName evidence="3">histidine kinase</fullName>
        <ecNumber evidence="3">2.7.13.3</ecNumber>
    </recommendedName>
</protein>
<dbReference type="SMART" id="SM00387">
    <property type="entry name" value="HATPase_c"/>
    <property type="match status" value="1"/>
</dbReference>
<feature type="domain" description="Histidine kinase" evidence="13">
    <location>
        <begin position="484"/>
        <end position="577"/>
    </location>
</feature>
<dbReference type="PANTHER" id="PTHR34220">
    <property type="entry name" value="SENSOR HISTIDINE KINASE YPDA"/>
    <property type="match status" value="1"/>
</dbReference>
<evidence type="ECO:0000313" key="15">
    <source>
        <dbReference type="EMBL" id="TYP79130.1"/>
    </source>
</evidence>
<dbReference type="GO" id="GO:0000155">
    <property type="term" value="F:phosphorelay sensor kinase activity"/>
    <property type="evidence" value="ECO:0007669"/>
    <property type="project" value="InterPro"/>
</dbReference>
<evidence type="ECO:0000259" key="14">
    <source>
        <dbReference type="PROSITE" id="PS50885"/>
    </source>
</evidence>
<dbReference type="Pfam" id="PF00672">
    <property type="entry name" value="HAMP"/>
    <property type="match status" value="1"/>
</dbReference>
<dbReference type="PROSITE" id="PS50109">
    <property type="entry name" value="HIS_KIN"/>
    <property type="match status" value="1"/>
</dbReference>
<dbReference type="CDD" id="cd06225">
    <property type="entry name" value="HAMP"/>
    <property type="match status" value="1"/>
</dbReference>
<keyword evidence="12" id="KW-0812">Transmembrane</keyword>
<dbReference type="EMBL" id="VNHS01000001">
    <property type="protein sequence ID" value="TYP79130.1"/>
    <property type="molecule type" value="Genomic_DNA"/>
</dbReference>
<dbReference type="InterPro" id="IPR050640">
    <property type="entry name" value="Bact_2-comp_sensor_kinase"/>
</dbReference>
<evidence type="ECO:0000256" key="5">
    <source>
        <dbReference type="ARBA" id="ARBA00022553"/>
    </source>
</evidence>
<keyword evidence="4" id="KW-1003">Cell membrane</keyword>
<dbReference type="Gene3D" id="3.30.565.10">
    <property type="entry name" value="Histidine kinase-like ATPase, C-terminal domain"/>
    <property type="match status" value="1"/>
</dbReference>
<dbReference type="InterPro" id="IPR003594">
    <property type="entry name" value="HATPase_dom"/>
</dbReference>
<evidence type="ECO:0000256" key="2">
    <source>
        <dbReference type="ARBA" id="ARBA00004651"/>
    </source>
</evidence>
<evidence type="ECO:0000256" key="7">
    <source>
        <dbReference type="ARBA" id="ARBA00022741"/>
    </source>
</evidence>
<dbReference type="GO" id="GO:0005524">
    <property type="term" value="F:ATP binding"/>
    <property type="evidence" value="ECO:0007669"/>
    <property type="project" value="UniProtKB-KW"/>
</dbReference>
<keyword evidence="6" id="KW-0808">Transferase</keyword>
<dbReference type="AlphaFoldDB" id="A0A5S5CH85"/>
<dbReference type="Pfam" id="PF06580">
    <property type="entry name" value="His_kinase"/>
    <property type="match status" value="1"/>
</dbReference>